<dbReference type="PANTHER" id="PTHR36112">
    <property type="entry name" value="RIBOSOMAL RNA SMALL SUBUNIT METHYLTRANSFERASE J"/>
    <property type="match status" value="1"/>
</dbReference>
<dbReference type="GO" id="GO:0008990">
    <property type="term" value="F:rRNA (guanine-N2-)-methyltransferase activity"/>
    <property type="evidence" value="ECO:0007669"/>
    <property type="project" value="InterPro"/>
</dbReference>
<dbReference type="Gene3D" id="3.40.50.150">
    <property type="entry name" value="Vaccinia Virus protein VP39"/>
    <property type="match status" value="1"/>
</dbReference>
<dbReference type="OrthoDB" id="1653798at2"/>
<keyword evidence="2" id="KW-1185">Reference proteome</keyword>
<dbReference type="PANTHER" id="PTHR36112:SF1">
    <property type="entry name" value="RIBOSOMAL RNA SMALL SUBUNIT METHYLTRANSFERASE J"/>
    <property type="match status" value="1"/>
</dbReference>
<dbReference type="STRING" id="1174501.SAMN05216192_102358"/>
<name>A0A1G8HB03_9BACL</name>
<dbReference type="EMBL" id="FNDX01000002">
    <property type="protein sequence ID" value="SDI03785.1"/>
    <property type="molecule type" value="Genomic_DNA"/>
</dbReference>
<reference evidence="2" key="1">
    <citation type="submission" date="2016-10" db="EMBL/GenBank/DDBJ databases">
        <authorList>
            <person name="Varghese N."/>
            <person name="Submissions S."/>
        </authorList>
    </citation>
    <scope>NUCLEOTIDE SEQUENCE [LARGE SCALE GENOMIC DNA]</scope>
    <source>
        <strain evidence="2">CGMCC 1.11012</strain>
    </source>
</reference>
<protein>
    <submittedName>
        <fullName evidence="1">Putative SAM-dependent methyltransferase</fullName>
    </submittedName>
</protein>
<dbReference type="RefSeq" id="WP_090712188.1">
    <property type="nucleotide sequence ID" value="NZ_CBCSKY010000003.1"/>
</dbReference>
<dbReference type="InterPro" id="IPR029063">
    <property type="entry name" value="SAM-dependent_MTases_sf"/>
</dbReference>
<organism evidence="1 2">
    <name type="scientific">Paenibacillus typhae</name>
    <dbReference type="NCBI Taxonomy" id="1174501"/>
    <lineage>
        <taxon>Bacteria</taxon>
        <taxon>Bacillati</taxon>
        <taxon>Bacillota</taxon>
        <taxon>Bacilli</taxon>
        <taxon>Bacillales</taxon>
        <taxon>Paenibacillaceae</taxon>
        <taxon>Paenibacillus</taxon>
    </lineage>
</organism>
<sequence length="259" mass="28488">MIITTGFDPIPEIVQRARALAEHTGTKFIPRGKLSVRRLVERYGDEDILVILQEAVRLITPGTPPMEFHPSMGFVRAKRILKGEPDAMLEAARMEPGDSVLDCTAGLGSDSLLFAVLGGEGSAVTALESSLPLYALLSEGMKHYTSGQVKVNEALRRIRVVHSEHLEYLRGLPDKSVDIVYFDPMFRVPLMDSSAISPLRQFANTAALSEETVAEARRVARKTVLLKEKALSGEFNRLGFTELLRGSAKISYGVIHIDN</sequence>
<dbReference type="Pfam" id="PF04445">
    <property type="entry name" value="SAM_MT"/>
    <property type="match status" value="1"/>
</dbReference>
<gene>
    <name evidence="1" type="ORF">SAMN05216192_102358</name>
</gene>
<dbReference type="Proteomes" id="UP000199050">
    <property type="component" value="Unassembled WGS sequence"/>
</dbReference>
<keyword evidence="1" id="KW-0489">Methyltransferase</keyword>
<accession>A0A1G8HB03</accession>
<keyword evidence="1" id="KW-0808">Transferase</keyword>
<dbReference type="SUPFAM" id="SSF53335">
    <property type="entry name" value="S-adenosyl-L-methionine-dependent methyltransferases"/>
    <property type="match status" value="1"/>
</dbReference>
<dbReference type="AlphaFoldDB" id="A0A1G8HB03"/>
<dbReference type="InterPro" id="IPR007536">
    <property type="entry name" value="16SrRNA_methylTrfase_J"/>
</dbReference>
<evidence type="ECO:0000313" key="2">
    <source>
        <dbReference type="Proteomes" id="UP000199050"/>
    </source>
</evidence>
<proteinExistence type="predicted"/>
<evidence type="ECO:0000313" key="1">
    <source>
        <dbReference type="EMBL" id="SDI03785.1"/>
    </source>
</evidence>